<dbReference type="Gene3D" id="2.30.30.40">
    <property type="entry name" value="SH3 Domains"/>
    <property type="match status" value="1"/>
</dbReference>
<dbReference type="InterPro" id="IPR002545">
    <property type="entry name" value="CheW-lke_dom"/>
</dbReference>
<dbReference type="RefSeq" id="WP_369061958.1">
    <property type="nucleotide sequence ID" value="NZ_CP158375.1"/>
</dbReference>
<name>A0AB39KY98_9CAUL</name>
<evidence type="ECO:0000259" key="1">
    <source>
        <dbReference type="PROSITE" id="PS50851"/>
    </source>
</evidence>
<dbReference type="Pfam" id="PF01584">
    <property type="entry name" value="CheW"/>
    <property type="match status" value="1"/>
</dbReference>
<proteinExistence type="predicted"/>
<dbReference type="InterPro" id="IPR036061">
    <property type="entry name" value="CheW-like_dom_sf"/>
</dbReference>
<dbReference type="GO" id="GO:0006935">
    <property type="term" value="P:chemotaxis"/>
    <property type="evidence" value="ECO:0007669"/>
    <property type="project" value="InterPro"/>
</dbReference>
<organism evidence="2">
    <name type="scientific">Caulobacter sp. 73W</name>
    <dbReference type="NCBI Taxonomy" id="3161137"/>
    <lineage>
        <taxon>Bacteria</taxon>
        <taxon>Pseudomonadati</taxon>
        <taxon>Pseudomonadota</taxon>
        <taxon>Alphaproteobacteria</taxon>
        <taxon>Caulobacterales</taxon>
        <taxon>Caulobacteraceae</taxon>
        <taxon>Caulobacter</taxon>
    </lineage>
</organism>
<dbReference type="AlphaFoldDB" id="A0AB39KY98"/>
<protein>
    <submittedName>
        <fullName evidence="2">Chemotaxis protein CheW</fullName>
    </submittedName>
</protein>
<gene>
    <name evidence="2" type="ORF">ABOZ73_07355</name>
</gene>
<dbReference type="SUPFAM" id="SSF50341">
    <property type="entry name" value="CheW-like"/>
    <property type="match status" value="1"/>
</dbReference>
<dbReference type="Gene3D" id="2.40.50.180">
    <property type="entry name" value="CheA-289, Domain 4"/>
    <property type="match status" value="1"/>
</dbReference>
<dbReference type="PROSITE" id="PS50851">
    <property type="entry name" value="CHEW"/>
    <property type="match status" value="1"/>
</dbReference>
<evidence type="ECO:0000313" key="2">
    <source>
        <dbReference type="EMBL" id="XDO98223.1"/>
    </source>
</evidence>
<accession>A0AB39KY98</accession>
<dbReference type="GO" id="GO:0007165">
    <property type="term" value="P:signal transduction"/>
    <property type="evidence" value="ECO:0007669"/>
    <property type="project" value="InterPro"/>
</dbReference>
<dbReference type="EMBL" id="CP158375">
    <property type="protein sequence ID" value="XDO98223.1"/>
    <property type="molecule type" value="Genomic_DNA"/>
</dbReference>
<sequence length="134" mass="14133">MASARRLLIQTGALRLAIDVAQVREIAAMPELTSLPNGPAAALGLAMLRGELTPVIDLARLVDPAAASITPTRIVSLVSPAAALAVERVDALEMAQDDAACSLQIDGQARPYDLTRALVQCFEDAWRQTRATAS</sequence>
<feature type="domain" description="CheW-like" evidence="1">
    <location>
        <begin position="3"/>
        <end position="134"/>
    </location>
</feature>
<reference evidence="2" key="1">
    <citation type="submission" date="2024-06" db="EMBL/GenBank/DDBJ databases">
        <title>Caulobacter inopinatus, sp. nov.</title>
        <authorList>
            <person name="Donachie S.P."/>
        </authorList>
    </citation>
    <scope>NUCLEOTIDE SEQUENCE</scope>
    <source>
        <strain evidence="2">73W</strain>
    </source>
</reference>